<comment type="caution">
    <text evidence="2">The sequence shown here is derived from an EMBL/GenBank/DDBJ whole genome shotgun (WGS) entry which is preliminary data.</text>
</comment>
<evidence type="ECO:0000256" key="1">
    <source>
        <dbReference type="SAM" id="Phobius"/>
    </source>
</evidence>
<keyword evidence="3" id="KW-1185">Reference proteome</keyword>
<keyword evidence="1" id="KW-0472">Membrane</keyword>
<keyword evidence="1" id="KW-0812">Transmembrane</keyword>
<dbReference type="OrthoDB" id="5242705at2759"/>
<evidence type="ECO:0000313" key="2">
    <source>
        <dbReference type="EMBL" id="KAF2430986.1"/>
    </source>
</evidence>
<name>A0A9P4TZ42_9PEZI</name>
<keyword evidence="1" id="KW-1133">Transmembrane helix</keyword>
<feature type="transmembrane region" description="Helical" evidence="1">
    <location>
        <begin position="100"/>
        <end position="120"/>
    </location>
</feature>
<evidence type="ECO:0008006" key="4">
    <source>
        <dbReference type="Google" id="ProtNLM"/>
    </source>
</evidence>
<dbReference type="EMBL" id="MU007035">
    <property type="protein sequence ID" value="KAF2430986.1"/>
    <property type="molecule type" value="Genomic_DNA"/>
</dbReference>
<feature type="transmembrane region" description="Helical" evidence="1">
    <location>
        <begin position="594"/>
        <end position="616"/>
    </location>
</feature>
<dbReference type="Proteomes" id="UP000800235">
    <property type="component" value="Unassembled WGS sequence"/>
</dbReference>
<proteinExistence type="predicted"/>
<reference evidence="2" key="1">
    <citation type="journal article" date="2020" name="Stud. Mycol.">
        <title>101 Dothideomycetes genomes: a test case for predicting lifestyles and emergence of pathogens.</title>
        <authorList>
            <person name="Haridas S."/>
            <person name="Albert R."/>
            <person name="Binder M."/>
            <person name="Bloem J."/>
            <person name="Labutti K."/>
            <person name="Salamov A."/>
            <person name="Andreopoulos B."/>
            <person name="Baker S."/>
            <person name="Barry K."/>
            <person name="Bills G."/>
            <person name="Bluhm B."/>
            <person name="Cannon C."/>
            <person name="Castanera R."/>
            <person name="Culley D."/>
            <person name="Daum C."/>
            <person name="Ezra D."/>
            <person name="Gonzalez J."/>
            <person name="Henrissat B."/>
            <person name="Kuo A."/>
            <person name="Liang C."/>
            <person name="Lipzen A."/>
            <person name="Lutzoni F."/>
            <person name="Magnuson J."/>
            <person name="Mondo S."/>
            <person name="Nolan M."/>
            <person name="Ohm R."/>
            <person name="Pangilinan J."/>
            <person name="Park H.-J."/>
            <person name="Ramirez L."/>
            <person name="Alfaro M."/>
            <person name="Sun H."/>
            <person name="Tritt A."/>
            <person name="Yoshinaga Y."/>
            <person name="Zwiers L.-H."/>
            <person name="Turgeon B."/>
            <person name="Goodwin S."/>
            <person name="Spatafora J."/>
            <person name="Crous P."/>
            <person name="Grigoriev I."/>
        </authorList>
    </citation>
    <scope>NUCLEOTIDE SEQUENCE</scope>
    <source>
        <strain evidence="2">CBS 130266</strain>
    </source>
</reference>
<dbReference type="PANTHER" id="PTHR35394">
    <property type="entry name" value="DUF3176 DOMAIN-CONTAINING PROTEIN"/>
    <property type="match status" value="1"/>
</dbReference>
<dbReference type="AlphaFoldDB" id="A0A9P4TZ42"/>
<protein>
    <recommendedName>
        <fullName evidence="4">DUF3176 domain containing protein</fullName>
    </recommendedName>
</protein>
<dbReference type="InterPro" id="IPR021514">
    <property type="entry name" value="DUF3176"/>
</dbReference>
<dbReference type="PANTHER" id="PTHR35394:SF5">
    <property type="entry name" value="DUF3176 DOMAIN-CONTAINING PROTEIN"/>
    <property type="match status" value="1"/>
</dbReference>
<evidence type="ECO:0000313" key="3">
    <source>
        <dbReference type="Proteomes" id="UP000800235"/>
    </source>
</evidence>
<sequence length="677" mass="76266">MKTRDLTKNNKLPDFEVTELNLSRSSTLVSDDEFFTDDLSQKPTNFYTSFLQNYRPNQALVNEKFEDVELKASWPEGGDRIESAAEHLQRLFTNGWIWEFFSWCMSALCISGIALVLGLYNNKSVPASWPLGITLNAYISVLSAVAKYALAVPVDEALGQLRWLYFARRPKRLIDFERFDDATRGPWGALALLVYTKAKTLASLGASITLLSLALDPFFQQLVTYPQRPSTMQRGQVPRSVLYSTNTGRFKDPMSIPVMAPDLELYTAAGQFMMQSAEFPKSTIQPFCAGSNCEWPVFETLGICSECKDISPLLQFGCLEEDGYWRNDFNYSQPAPTNRTFFSCGYFFNASSPSPMLMTGYATNSSTNNATAGQALISRVLNFRDPRTEQHYWDQSLNFKEIIDPIINLAVATVPDASAAYLNVTPVAHECVLYWCTKTISANYQEGKYSERVLSTFRNKTIRTNPLTYKLESNTINYDYLSNVTITPDGQSETFVVANETALQTIFTFDQLIPLYVTQTNRSATTLLRTHNDMNTTERARSLEYPENQWASNDIPQHMDDLATTITNAIRTYPGSSELVLGSGSMESYIHIRWRWLILPIILLSSTLVFLVATIIRSRRENIGVFKTSSLALLANGLDDASRRELRSQTLYGIFDNACHVKVALKLDEGRVGLKLA</sequence>
<gene>
    <name evidence="2" type="ORF">EJ08DRAFT_206013</name>
</gene>
<accession>A0A9P4TZ42</accession>
<dbReference type="Pfam" id="PF11374">
    <property type="entry name" value="DUF3176"/>
    <property type="match status" value="1"/>
</dbReference>
<organism evidence="2 3">
    <name type="scientific">Tothia fuscella</name>
    <dbReference type="NCBI Taxonomy" id="1048955"/>
    <lineage>
        <taxon>Eukaryota</taxon>
        <taxon>Fungi</taxon>
        <taxon>Dikarya</taxon>
        <taxon>Ascomycota</taxon>
        <taxon>Pezizomycotina</taxon>
        <taxon>Dothideomycetes</taxon>
        <taxon>Pleosporomycetidae</taxon>
        <taxon>Venturiales</taxon>
        <taxon>Cylindrosympodiaceae</taxon>
        <taxon>Tothia</taxon>
    </lineage>
</organism>